<proteinExistence type="predicted"/>
<accession>A0A453R381</accession>
<reference evidence="3" key="2">
    <citation type="journal article" date="2017" name="Nat. Plants">
        <title>The Aegilops tauschii genome reveals multiple impacts of transposons.</title>
        <authorList>
            <person name="Zhao G."/>
            <person name="Zou C."/>
            <person name="Li K."/>
            <person name="Wang K."/>
            <person name="Li T."/>
            <person name="Gao L."/>
            <person name="Zhang X."/>
            <person name="Wang H."/>
            <person name="Yang Z."/>
            <person name="Liu X."/>
            <person name="Jiang W."/>
            <person name="Mao L."/>
            <person name="Kong X."/>
            <person name="Jiao Y."/>
            <person name="Jia J."/>
        </authorList>
    </citation>
    <scope>NUCLEOTIDE SEQUENCE [LARGE SCALE GENOMIC DNA]</scope>
    <source>
        <strain evidence="3">cv. AL8/78</strain>
    </source>
</reference>
<name>A0A453R381_AEGTS</name>
<protein>
    <recommendedName>
        <fullName evidence="1">Reverse transcriptase domain-containing protein</fullName>
    </recommendedName>
</protein>
<dbReference type="STRING" id="200361.A0A453R381"/>
<reference evidence="3" key="1">
    <citation type="journal article" date="2014" name="Science">
        <title>Ancient hybridizations among the ancestral genomes of bread wheat.</title>
        <authorList>
            <consortium name="International Wheat Genome Sequencing Consortium,"/>
            <person name="Marcussen T."/>
            <person name="Sandve S.R."/>
            <person name="Heier L."/>
            <person name="Spannagl M."/>
            <person name="Pfeifer M."/>
            <person name="Jakobsen K.S."/>
            <person name="Wulff B.B."/>
            <person name="Steuernagel B."/>
            <person name="Mayer K.F."/>
            <person name="Olsen O.A."/>
        </authorList>
    </citation>
    <scope>NUCLEOTIDE SEQUENCE [LARGE SCALE GENOMIC DNA]</scope>
    <source>
        <strain evidence="3">cv. AL8/78</strain>
    </source>
</reference>
<feature type="domain" description="Reverse transcriptase" evidence="1">
    <location>
        <begin position="1"/>
        <end position="96"/>
    </location>
</feature>
<evidence type="ECO:0000313" key="2">
    <source>
        <dbReference type="EnsemblPlants" id="AET7Gv20443500.2"/>
    </source>
</evidence>
<reference evidence="2" key="4">
    <citation type="submission" date="2019-03" db="UniProtKB">
        <authorList>
            <consortium name="EnsemblPlants"/>
        </authorList>
    </citation>
    <scope>IDENTIFICATION</scope>
</reference>
<dbReference type="Gramene" id="AET7Gv20443500.2">
    <property type="protein sequence ID" value="AET7Gv20443500.2"/>
    <property type="gene ID" value="AET7Gv20443500"/>
</dbReference>
<evidence type="ECO:0000259" key="1">
    <source>
        <dbReference type="PROSITE" id="PS50878"/>
    </source>
</evidence>
<dbReference type="InterPro" id="IPR000477">
    <property type="entry name" value="RT_dom"/>
</dbReference>
<dbReference type="SUPFAM" id="SSF56672">
    <property type="entry name" value="DNA/RNA polymerases"/>
    <property type="match status" value="1"/>
</dbReference>
<dbReference type="Proteomes" id="UP000015105">
    <property type="component" value="Chromosome 7D"/>
</dbReference>
<dbReference type="InterPro" id="IPR043502">
    <property type="entry name" value="DNA/RNA_pol_sf"/>
</dbReference>
<evidence type="ECO:0000313" key="3">
    <source>
        <dbReference type="Proteomes" id="UP000015105"/>
    </source>
</evidence>
<reference evidence="2" key="3">
    <citation type="journal article" date="2017" name="Nature">
        <title>Genome sequence of the progenitor of the wheat D genome Aegilops tauschii.</title>
        <authorList>
            <person name="Luo M.C."/>
            <person name="Gu Y.Q."/>
            <person name="Puiu D."/>
            <person name="Wang H."/>
            <person name="Twardziok S.O."/>
            <person name="Deal K.R."/>
            <person name="Huo N."/>
            <person name="Zhu T."/>
            <person name="Wang L."/>
            <person name="Wang Y."/>
            <person name="McGuire P.E."/>
            <person name="Liu S."/>
            <person name="Long H."/>
            <person name="Ramasamy R.K."/>
            <person name="Rodriguez J.C."/>
            <person name="Van S.L."/>
            <person name="Yuan L."/>
            <person name="Wang Z."/>
            <person name="Xia Z."/>
            <person name="Xiao L."/>
            <person name="Anderson O.D."/>
            <person name="Ouyang S."/>
            <person name="Liang Y."/>
            <person name="Zimin A.V."/>
            <person name="Pertea G."/>
            <person name="Qi P."/>
            <person name="Bennetzen J.L."/>
            <person name="Dai X."/>
            <person name="Dawson M.W."/>
            <person name="Muller H.G."/>
            <person name="Kugler K."/>
            <person name="Rivarola-Duarte L."/>
            <person name="Spannagl M."/>
            <person name="Mayer K.F.X."/>
            <person name="Lu F.H."/>
            <person name="Bevan M.W."/>
            <person name="Leroy P."/>
            <person name="Li P."/>
            <person name="You F.M."/>
            <person name="Sun Q."/>
            <person name="Liu Z."/>
            <person name="Lyons E."/>
            <person name="Wicker T."/>
            <person name="Salzberg S.L."/>
            <person name="Devos K.M."/>
            <person name="Dvorak J."/>
        </authorList>
    </citation>
    <scope>NUCLEOTIDE SEQUENCE [LARGE SCALE GENOMIC DNA]</scope>
    <source>
        <strain evidence="2">cv. AL8/78</strain>
    </source>
</reference>
<reference evidence="2" key="5">
    <citation type="journal article" date="2021" name="G3 (Bethesda)">
        <title>Aegilops tauschii genome assembly Aet v5.0 features greater sequence contiguity and improved annotation.</title>
        <authorList>
            <person name="Wang L."/>
            <person name="Zhu T."/>
            <person name="Rodriguez J.C."/>
            <person name="Deal K.R."/>
            <person name="Dubcovsky J."/>
            <person name="McGuire P.E."/>
            <person name="Lux T."/>
            <person name="Spannagl M."/>
            <person name="Mayer K.F.X."/>
            <person name="Baldrich P."/>
            <person name="Meyers B.C."/>
            <person name="Huo N."/>
            <person name="Gu Y.Q."/>
            <person name="Zhou H."/>
            <person name="Devos K.M."/>
            <person name="Bennetzen J.L."/>
            <person name="Unver T."/>
            <person name="Budak H."/>
            <person name="Gulick P.J."/>
            <person name="Galiba G."/>
            <person name="Kalapos B."/>
            <person name="Nelson D.R."/>
            <person name="Li P."/>
            <person name="You F.M."/>
            <person name="Luo M.C."/>
            <person name="Dvorak J."/>
        </authorList>
    </citation>
    <scope>NUCLEOTIDE SEQUENCE [LARGE SCALE GENOMIC DNA]</scope>
    <source>
        <strain evidence="2">cv. AL8/78</strain>
    </source>
</reference>
<organism evidence="2 3">
    <name type="scientific">Aegilops tauschii subsp. strangulata</name>
    <name type="common">Goatgrass</name>
    <dbReference type="NCBI Taxonomy" id="200361"/>
    <lineage>
        <taxon>Eukaryota</taxon>
        <taxon>Viridiplantae</taxon>
        <taxon>Streptophyta</taxon>
        <taxon>Embryophyta</taxon>
        <taxon>Tracheophyta</taxon>
        <taxon>Spermatophyta</taxon>
        <taxon>Magnoliopsida</taxon>
        <taxon>Liliopsida</taxon>
        <taxon>Poales</taxon>
        <taxon>Poaceae</taxon>
        <taxon>BOP clade</taxon>
        <taxon>Pooideae</taxon>
        <taxon>Triticodae</taxon>
        <taxon>Triticeae</taxon>
        <taxon>Triticinae</taxon>
        <taxon>Aegilops</taxon>
    </lineage>
</organism>
<dbReference type="Pfam" id="PF00078">
    <property type="entry name" value="RVT_1"/>
    <property type="match status" value="1"/>
</dbReference>
<dbReference type="PROSITE" id="PS50878">
    <property type="entry name" value="RT_POL"/>
    <property type="match status" value="1"/>
</dbReference>
<dbReference type="PANTHER" id="PTHR19446">
    <property type="entry name" value="REVERSE TRANSCRIPTASES"/>
    <property type="match status" value="1"/>
</dbReference>
<keyword evidence="3" id="KW-1185">Reference proteome</keyword>
<sequence length="96" mass="10673">AKAFDSVSWEYLLELLQRLNFPARWRDWIALLVSTASSACTLNGDLGQAILHRRGLWQGDPLSPLLFILAIDPLHRLLETAQTAGILTPLPARAAR</sequence>
<dbReference type="EnsemblPlants" id="AET7Gv20443500.2">
    <property type="protein sequence ID" value="AET7Gv20443500.2"/>
    <property type="gene ID" value="AET7Gv20443500"/>
</dbReference>
<dbReference type="AlphaFoldDB" id="A0A453R381"/>